<dbReference type="AlphaFoldDB" id="A0A2V4EF86"/>
<dbReference type="InterPro" id="IPR050275">
    <property type="entry name" value="PGM_Phosphatase"/>
</dbReference>
<feature type="domain" description="ABM" evidence="3">
    <location>
        <begin position="192"/>
        <end position="285"/>
    </location>
</feature>
<dbReference type="PANTHER" id="PTHR48100:SF5">
    <property type="entry name" value="HISTIDINE PHOSPHATASE FAMILY PROTEIN"/>
    <property type="match status" value="1"/>
</dbReference>
<sequence length="405" mass="46475">MAINLYLVRHGQTLFNAQQRMQGSCDSALTKLGIKQAEALRDYFKKKRIVFDKAYCSTQERASDTLEIIAGPGMDYERLKDLKEKNYGPFEAKKNFWWPLMKFRSGSMEDNREVVERIERGINLILRDAKDGENILIVGHGDSMGQYIREKAGNRKFHGFRNAECVQLKSNGHEVEYVKSHWPARKMDETPIFKITKLNIAENDRDEYIRKAEKYMHDSIPAEEGTLVIGSAHDDAKGEDNYKIELFRNKEAEDAHIASMSAVDFEETVDSISTDKKIINLKPEVITTHAQKALNSYADNFVMRLVTVEVKEKDAEKFSHSVKKEMTTSIASEPGMEIMMSGTNKDNPNEWYFVEVYANDEAYDSHVQTPHYKEYIEETDGMVIRRDVKTLVRDVLATQGAIVLD</sequence>
<proteinExistence type="predicted"/>
<dbReference type="Pfam" id="PF00300">
    <property type="entry name" value="His_Phos_1"/>
    <property type="match status" value="1"/>
</dbReference>
<accession>A0A2V4EF86</accession>
<feature type="active site" description="Tele-phosphohistidine intermediate" evidence="1">
    <location>
        <position position="10"/>
    </location>
</feature>
<dbReference type="CDD" id="cd07067">
    <property type="entry name" value="HP_PGM_like"/>
    <property type="match status" value="1"/>
</dbReference>
<evidence type="ECO:0000313" key="5">
    <source>
        <dbReference type="EMBL" id="SPB25286.1"/>
    </source>
</evidence>
<dbReference type="InterPro" id="IPR001345">
    <property type="entry name" value="PG/BPGM_mutase_AS"/>
</dbReference>
<organism evidence="5">
    <name type="scientific">Lactobacillus helveticus</name>
    <name type="common">Lactobacillus suntoryeus</name>
    <dbReference type="NCBI Taxonomy" id="1587"/>
    <lineage>
        <taxon>Bacteria</taxon>
        <taxon>Bacillati</taxon>
        <taxon>Bacillota</taxon>
        <taxon>Bacilli</taxon>
        <taxon>Lactobacillales</taxon>
        <taxon>Lactobacillaceae</taxon>
        <taxon>Lactobacillus</taxon>
    </lineage>
</organism>
<dbReference type="EMBL" id="OGTV01000074">
    <property type="protein sequence ID" value="SPB25286.1"/>
    <property type="molecule type" value="Genomic_DNA"/>
</dbReference>
<feature type="binding site" evidence="2">
    <location>
        <begin position="9"/>
        <end position="16"/>
    </location>
    <ligand>
        <name>substrate</name>
    </ligand>
</feature>
<dbReference type="PANTHER" id="PTHR48100">
    <property type="entry name" value="BROAD-SPECIFICITY PHOSPHATASE YOR283W-RELATED"/>
    <property type="match status" value="1"/>
</dbReference>
<dbReference type="InterPro" id="IPR007138">
    <property type="entry name" value="ABM_dom"/>
</dbReference>
<reference evidence="4" key="2">
    <citation type="submission" date="2020-07" db="EMBL/GenBank/DDBJ databases">
        <title>Draft genome sequence of Lactobacillus helveticus strain JCM 1062.</title>
        <authorList>
            <person name="Endo A."/>
            <person name="Maeno S."/>
            <person name="Kido Y."/>
        </authorList>
    </citation>
    <scope>NUCLEOTIDE SEQUENCE</scope>
    <source>
        <strain evidence="4">JCM 1062</strain>
    </source>
</reference>
<dbReference type="SUPFAM" id="SSF54909">
    <property type="entry name" value="Dimeric alpha+beta barrel"/>
    <property type="match status" value="2"/>
</dbReference>
<dbReference type="InterPro" id="IPR029033">
    <property type="entry name" value="His_PPase_superfam"/>
</dbReference>
<gene>
    <name evidence="5" type="primary">pspB_2</name>
    <name evidence="5" type="ORF">BDKNPLJD_01416</name>
    <name evidence="4" type="ORF">LHEJCM1062_14840</name>
</gene>
<evidence type="ECO:0000313" key="4">
    <source>
        <dbReference type="EMBL" id="GFP13612.1"/>
    </source>
</evidence>
<feature type="binding site" evidence="2">
    <location>
        <position position="61"/>
    </location>
    <ligand>
        <name>substrate</name>
    </ligand>
</feature>
<dbReference type="GO" id="GO:0016791">
    <property type="term" value="F:phosphatase activity"/>
    <property type="evidence" value="ECO:0007669"/>
    <property type="project" value="TreeGrafter"/>
</dbReference>
<dbReference type="Pfam" id="PF03992">
    <property type="entry name" value="ABM"/>
    <property type="match status" value="1"/>
</dbReference>
<dbReference type="EMBL" id="BLYV01000329">
    <property type="protein sequence ID" value="GFP13612.1"/>
    <property type="molecule type" value="Genomic_DNA"/>
</dbReference>
<dbReference type="Proteomes" id="UP000630086">
    <property type="component" value="Unassembled WGS sequence"/>
</dbReference>
<dbReference type="InterPro" id="IPR013078">
    <property type="entry name" value="His_Pase_superF_clade-1"/>
</dbReference>
<evidence type="ECO:0000256" key="1">
    <source>
        <dbReference type="PIRSR" id="PIRSR613078-1"/>
    </source>
</evidence>
<dbReference type="Gene3D" id="3.30.70.100">
    <property type="match status" value="1"/>
</dbReference>
<name>A0A2V4EF86_LACHE</name>
<dbReference type="PROSITE" id="PS51725">
    <property type="entry name" value="ABM"/>
    <property type="match status" value="2"/>
</dbReference>
<dbReference type="SMART" id="SM00855">
    <property type="entry name" value="PGAM"/>
    <property type="match status" value="1"/>
</dbReference>
<evidence type="ECO:0000259" key="3">
    <source>
        <dbReference type="PROSITE" id="PS51725"/>
    </source>
</evidence>
<dbReference type="GO" id="GO:0005737">
    <property type="term" value="C:cytoplasm"/>
    <property type="evidence" value="ECO:0007669"/>
    <property type="project" value="TreeGrafter"/>
</dbReference>
<dbReference type="InterPro" id="IPR011008">
    <property type="entry name" value="Dimeric_a/b-barrel"/>
</dbReference>
<evidence type="ECO:0000256" key="2">
    <source>
        <dbReference type="PIRSR" id="PIRSR613078-2"/>
    </source>
</evidence>
<dbReference type="SUPFAM" id="SSF53254">
    <property type="entry name" value="Phosphoglycerate mutase-like"/>
    <property type="match status" value="1"/>
</dbReference>
<dbReference type="Gene3D" id="3.40.50.1240">
    <property type="entry name" value="Phosphoglycerate mutase-like"/>
    <property type="match status" value="1"/>
</dbReference>
<reference evidence="5" key="1">
    <citation type="submission" date="2018-01" db="EMBL/GenBank/DDBJ databases">
        <authorList>
            <person name="Gaut B.S."/>
            <person name="Morton B.R."/>
            <person name="Clegg M.T."/>
            <person name="Duvall M.R."/>
        </authorList>
    </citation>
    <scope>NUCLEOTIDE SEQUENCE</scope>
    <source>
        <strain evidence="5">Lactobacillus helveticus</strain>
    </source>
</reference>
<feature type="active site" description="Proton donor/acceptor" evidence="1">
    <location>
        <position position="84"/>
    </location>
</feature>
<dbReference type="PROSITE" id="PS00175">
    <property type="entry name" value="PG_MUTASE"/>
    <property type="match status" value="1"/>
</dbReference>
<feature type="binding site" evidence="2">
    <location>
        <begin position="84"/>
        <end position="87"/>
    </location>
    <ligand>
        <name>substrate</name>
    </ligand>
</feature>
<protein>
    <submittedName>
        <fullName evidence="5">Phosphoserine phosphatase 2</fullName>
    </submittedName>
</protein>
<feature type="domain" description="ABM" evidence="3">
    <location>
        <begin position="302"/>
        <end position="392"/>
    </location>
</feature>